<evidence type="ECO:0000256" key="1">
    <source>
        <dbReference type="ARBA" id="ARBA00023012"/>
    </source>
</evidence>
<dbReference type="Gene3D" id="3.40.50.2300">
    <property type="match status" value="1"/>
</dbReference>
<dbReference type="Pfam" id="PF00072">
    <property type="entry name" value="Response_reg"/>
    <property type="match status" value="1"/>
</dbReference>
<feature type="modified residue" description="4-aspartylphosphate" evidence="4">
    <location>
        <position position="82"/>
    </location>
</feature>
<feature type="domain" description="Response regulatory" evidence="5">
    <location>
        <begin position="31"/>
        <end position="149"/>
    </location>
</feature>
<proteinExistence type="predicted"/>
<evidence type="ECO:0000256" key="2">
    <source>
        <dbReference type="ARBA" id="ARBA00023015"/>
    </source>
</evidence>
<dbReference type="PANTHER" id="PTHR43874:SF1">
    <property type="entry name" value="TWO-COMPONENT RESPONSE REGULATOR-LIKE APRR1"/>
    <property type="match status" value="1"/>
</dbReference>
<sequence length="168" mass="18785">MNRGKNIVMSESGFGDNGARNYSPTDRSKVRILLCDSNAESCNETFSLLCQCSYQVTSALSDTKIVDALKSDGPHTDIILADVNLLMANDAQMLRYIVHHKDLQHIPVIILTTRDQLSITKYGLRLGAADYLVKPLQDEEISGLWMHMQKRRNEALEGCCSRIKGINI</sequence>
<gene>
    <name evidence="6" type="ORF">ACH5RR_007744</name>
</gene>
<evidence type="ECO:0000313" key="7">
    <source>
        <dbReference type="Proteomes" id="UP001630127"/>
    </source>
</evidence>
<dbReference type="GO" id="GO:0000160">
    <property type="term" value="P:phosphorelay signal transduction system"/>
    <property type="evidence" value="ECO:0007669"/>
    <property type="project" value="UniProtKB-KW"/>
</dbReference>
<keyword evidence="2" id="KW-0805">Transcription regulation</keyword>
<evidence type="ECO:0000256" key="4">
    <source>
        <dbReference type="PROSITE-ProRule" id="PRU00169"/>
    </source>
</evidence>
<protein>
    <recommendedName>
        <fullName evidence="5">Response regulatory domain-containing protein</fullName>
    </recommendedName>
</protein>
<dbReference type="InterPro" id="IPR045279">
    <property type="entry name" value="ARR-like"/>
</dbReference>
<keyword evidence="4" id="KW-0597">Phosphoprotein</keyword>
<organism evidence="6 7">
    <name type="scientific">Cinchona calisaya</name>
    <dbReference type="NCBI Taxonomy" id="153742"/>
    <lineage>
        <taxon>Eukaryota</taxon>
        <taxon>Viridiplantae</taxon>
        <taxon>Streptophyta</taxon>
        <taxon>Embryophyta</taxon>
        <taxon>Tracheophyta</taxon>
        <taxon>Spermatophyta</taxon>
        <taxon>Magnoliopsida</taxon>
        <taxon>eudicotyledons</taxon>
        <taxon>Gunneridae</taxon>
        <taxon>Pentapetalae</taxon>
        <taxon>asterids</taxon>
        <taxon>lamiids</taxon>
        <taxon>Gentianales</taxon>
        <taxon>Rubiaceae</taxon>
        <taxon>Cinchonoideae</taxon>
        <taxon>Cinchoneae</taxon>
        <taxon>Cinchona</taxon>
    </lineage>
</organism>
<evidence type="ECO:0000256" key="3">
    <source>
        <dbReference type="ARBA" id="ARBA00023163"/>
    </source>
</evidence>
<dbReference type="SUPFAM" id="SSF52172">
    <property type="entry name" value="CheY-like"/>
    <property type="match status" value="1"/>
</dbReference>
<dbReference type="InterPro" id="IPR001789">
    <property type="entry name" value="Sig_transdc_resp-reg_receiver"/>
</dbReference>
<comment type="caution">
    <text evidence="6">The sequence shown here is derived from an EMBL/GenBank/DDBJ whole genome shotgun (WGS) entry which is preliminary data.</text>
</comment>
<keyword evidence="1" id="KW-0902">Two-component regulatory system</keyword>
<accession>A0ABD3AD64</accession>
<evidence type="ECO:0000313" key="6">
    <source>
        <dbReference type="EMBL" id="KAL3528422.1"/>
    </source>
</evidence>
<name>A0ABD3AD64_9GENT</name>
<dbReference type="PROSITE" id="PS50110">
    <property type="entry name" value="RESPONSE_REGULATORY"/>
    <property type="match status" value="1"/>
</dbReference>
<dbReference type="InterPro" id="IPR011006">
    <property type="entry name" value="CheY-like_superfamily"/>
</dbReference>
<keyword evidence="3" id="KW-0804">Transcription</keyword>
<dbReference type="EMBL" id="JBJUIK010000004">
    <property type="protein sequence ID" value="KAL3528422.1"/>
    <property type="molecule type" value="Genomic_DNA"/>
</dbReference>
<dbReference type="AlphaFoldDB" id="A0ABD3AD64"/>
<dbReference type="PANTHER" id="PTHR43874">
    <property type="entry name" value="TWO-COMPONENT RESPONSE REGULATOR"/>
    <property type="match status" value="1"/>
</dbReference>
<dbReference type="Proteomes" id="UP001630127">
    <property type="component" value="Unassembled WGS sequence"/>
</dbReference>
<evidence type="ECO:0000259" key="5">
    <source>
        <dbReference type="PROSITE" id="PS50110"/>
    </source>
</evidence>
<reference evidence="6 7" key="1">
    <citation type="submission" date="2024-11" db="EMBL/GenBank/DDBJ databases">
        <title>A near-complete genome assembly of Cinchona calisaya.</title>
        <authorList>
            <person name="Lian D.C."/>
            <person name="Zhao X.W."/>
            <person name="Wei L."/>
        </authorList>
    </citation>
    <scope>NUCLEOTIDE SEQUENCE [LARGE SCALE GENOMIC DNA]</scope>
    <source>
        <tissue evidence="6">Nenye</tissue>
    </source>
</reference>
<keyword evidence="7" id="KW-1185">Reference proteome</keyword>
<dbReference type="SMART" id="SM00448">
    <property type="entry name" value="REC"/>
    <property type="match status" value="1"/>
</dbReference>